<evidence type="ECO:0000313" key="3">
    <source>
        <dbReference type="EMBL" id="MCI4674461.1"/>
    </source>
</evidence>
<feature type="domain" description="GH16" evidence="2">
    <location>
        <begin position="128"/>
        <end position="364"/>
    </location>
</feature>
<dbReference type="Proteomes" id="UP001139068">
    <property type="component" value="Unassembled WGS sequence"/>
</dbReference>
<dbReference type="InterPro" id="IPR013320">
    <property type="entry name" value="ConA-like_dom_sf"/>
</dbReference>
<evidence type="ECO:0000256" key="1">
    <source>
        <dbReference type="SAM" id="MobiDB-lite"/>
    </source>
</evidence>
<dbReference type="Gene3D" id="2.60.120.200">
    <property type="match status" value="1"/>
</dbReference>
<dbReference type="SUPFAM" id="SSF49899">
    <property type="entry name" value="Concanavalin A-like lectins/glucanases"/>
    <property type="match status" value="1"/>
</dbReference>
<gene>
    <name evidence="3" type="ORF">K9U37_05765</name>
</gene>
<feature type="compositionally biased region" description="Pro residues" evidence="1">
    <location>
        <begin position="131"/>
        <end position="140"/>
    </location>
</feature>
<dbReference type="PROSITE" id="PS51762">
    <property type="entry name" value="GH16_2"/>
    <property type="match status" value="1"/>
</dbReference>
<keyword evidence="4" id="KW-1185">Reference proteome</keyword>
<reference evidence="3" key="1">
    <citation type="journal article" date="2022" name="ISME J.">
        <title>Identification of active gaseous-alkane degraders at natural gas seeps.</title>
        <authorList>
            <person name="Farhan Ul Haque M."/>
            <person name="Hernandez M."/>
            <person name="Crombie A.T."/>
            <person name="Murrell J.C."/>
        </authorList>
    </citation>
    <scope>NUCLEOTIDE SEQUENCE</scope>
    <source>
        <strain evidence="3">ANDR5</strain>
    </source>
</reference>
<proteinExistence type="predicted"/>
<dbReference type="Pfam" id="PF17963">
    <property type="entry name" value="Big_9"/>
    <property type="match status" value="1"/>
</dbReference>
<protein>
    <submittedName>
        <fullName evidence="3">Family 16 glycosylhydrolase</fullName>
    </submittedName>
</protein>
<dbReference type="EMBL" id="JAIVFL010000001">
    <property type="protein sequence ID" value="MCI4674461.1"/>
    <property type="molecule type" value="Genomic_DNA"/>
</dbReference>
<dbReference type="CDD" id="cd00413">
    <property type="entry name" value="Glyco_hydrolase_16"/>
    <property type="match status" value="1"/>
</dbReference>
<feature type="region of interest" description="Disordered" evidence="1">
    <location>
        <begin position="125"/>
        <end position="149"/>
    </location>
</feature>
<name>A0ABS9YTA4_9MYCO</name>
<comment type="caution">
    <text evidence="3">The sequence shown here is derived from an EMBL/GenBank/DDBJ whole genome shotgun (WGS) entry which is preliminary data.</text>
</comment>
<organism evidence="3 4">
    <name type="scientific">Candidatus Mycolicibacterium alkanivorans</name>
    <dbReference type="NCBI Taxonomy" id="2954114"/>
    <lineage>
        <taxon>Bacteria</taxon>
        <taxon>Bacillati</taxon>
        <taxon>Actinomycetota</taxon>
        <taxon>Actinomycetes</taxon>
        <taxon>Mycobacteriales</taxon>
        <taxon>Mycobacteriaceae</taxon>
        <taxon>Mycolicibacterium</taxon>
    </lineage>
</organism>
<evidence type="ECO:0000313" key="4">
    <source>
        <dbReference type="Proteomes" id="UP001139068"/>
    </source>
</evidence>
<evidence type="ECO:0000259" key="2">
    <source>
        <dbReference type="PROSITE" id="PS51762"/>
    </source>
</evidence>
<sequence length="380" mass="40188">MTLHRFVRTFFNKTPTVSFAPGETTSLKNGTIRGVIRGADADGDMLTYTAGPTTNGGTVAISTDGTFIYTPGAGFASKDTDTFLVTASDLAASNGWHIHGLLGLLMPSWQATATTRVTVGRAVTPTGPTIPTTPQPPNGVPPTNAQSAAAAYGWGAPDARLSDEFNGSGTPSATAWNLYRSPGHAGNGLRRPEQITVQDGYLQIAGTPNATSGGMMGSAVNPAYGRWEARMRVDKQGPGNPYHAVVALIPYGVPYNGGAGDVDFAEADVDEGRVYVFIHHPTNKQTYASTTLDLAAWHTYAIEVAPDHISWFVDGKITMTTTNRAAITGRQWTTNVQLDAFYPSGLAPSNMQVDYFRYYPLPTSGAPIVPGAAPNIGNYP</sequence>
<dbReference type="InterPro" id="IPR000757">
    <property type="entry name" value="Beta-glucanase-like"/>
</dbReference>
<dbReference type="RefSeq" id="WP_243070891.1">
    <property type="nucleotide sequence ID" value="NZ_JAIVFL010000001.1"/>
</dbReference>
<dbReference type="Pfam" id="PF00722">
    <property type="entry name" value="Glyco_hydro_16"/>
    <property type="match status" value="1"/>
</dbReference>
<accession>A0ABS9YTA4</accession>